<reference evidence="8" key="1">
    <citation type="submission" date="2022-08" db="EMBL/GenBank/DDBJ databases">
        <title>Novel sulfate-reducing endosymbionts in the free-living metamonad Anaeramoeba.</title>
        <authorList>
            <person name="Jerlstrom-Hultqvist J."/>
            <person name="Cepicka I."/>
            <person name="Gallot-Lavallee L."/>
            <person name="Salas-Leiva D."/>
            <person name="Curtis B.A."/>
            <person name="Zahonova K."/>
            <person name="Pipaliya S."/>
            <person name="Dacks J."/>
            <person name="Roger A.J."/>
        </authorList>
    </citation>
    <scope>NUCLEOTIDE SEQUENCE</scope>
    <source>
        <strain evidence="8">Schooner1</strain>
    </source>
</reference>
<dbReference type="SMART" id="SM00356">
    <property type="entry name" value="ZnF_C3H1"/>
    <property type="match status" value="2"/>
</dbReference>
<dbReference type="SUPFAM" id="SSF90229">
    <property type="entry name" value="CCCH zinc finger"/>
    <property type="match status" value="2"/>
</dbReference>
<keyword evidence="1 5" id="KW-0479">Metal-binding</keyword>
<dbReference type="InterPro" id="IPR000571">
    <property type="entry name" value="Znf_CCCH"/>
</dbReference>
<organism evidence="8 9">
    <name type="scientific">Anaeramoeba flamelloides</name>
    <dbReference type="NCBI Taxonomy" id="1746091"/>
    <lineage>
        <taxon>Eukaryota</taxon>
        <taxon>Metamonada</taxon>
        <taxon>Anaeramoebidae</taxon>
        <taxon>Anaeramoeba</taxon>
    </lineage>
</organism>
<keyword evidence="3 5" id="KW-0863">Zinc-finger</keyword>
<evidence type="ECO:0000256" key="4">
    <source>
        <dbReference type="ARBA" id="ARBA00022833"/>
    </source>
</evidence>
<keyword evidence="4 5" id="KW-0862">Zinc</keyword>
<evidence type="ECO:0000313" key="8">
    <source>
        <dbReference type="EMBL" id="KAJ6226690.1"/>
    </source>
</evidence>
<evidence type="ECO:0000256" key="2">
    <source>
        <dbReference type="ARBA" id="ARBA00022737"/>
    </source>
</evidence>
<dbReference type="InterPro" id="IPR045877">
    <property type="entry name" value="ZFP36-like"/>
</dbReference>
<comment type="caution">
    <text evidence="8">The sequence shown here is derived from an EMBL/GenBank/DDBJ whole genome shotgun (WGS) entry which is preliminary data.</text>
</comment>
<evidence type="ECO:0000256" key="1">
    <source>
        <dbReference type="ARBA" id="ARBA00022723"/>
    </source>
</evidence>
<feature type="domain" description="C3H1-type" evidence="7">
    <location>
        <begin position="138"/>
        <end position="166"/>
    </location>
</feature>
<feature type="zinc finger region" description="C3H1-type" evidence="5">
    <location>
        <begin position="138"/>
        <end position="166"/>
    </location>
</feature>
<dbReference type="Pfam" id="PF00642">
    <property type="entry name" value="zf-CCCH"/>
    <property type="match status" value="2"/>
</dbReference>
<dbReference type="Proteomes" id="UP001150062">
    <property type="component" value="Unassembled WGS sequence"/>
</dbReference>
<name>A0ABQ8X208_9EUKA</name>
<evidence type="ECO:0000256" key="5">
    <source>
        <dbReference type="PROSITE-ProRule" id="PRU00723"/>
    </source>
</evidence>
<gene>
    <name evidence="8" type="ORF">M0813_10564</name>
</gene>
<accession>A0ABQ8X208</accession>
<dbReference type="InterPro" id="IPR036855">
    <property type="entry name" value="Znf_CCCH_sf"/>
</dbReference>
<evidence type="ECO:0000256" key="6">
    <source>
        <dbReference type="SAM" id="MobiDB-lite"/>
    </source>
</evidence>
<evidence type="ECO:0000256" key="3">
    <source>
        <dbReference type="ARBA" id="ARBA00022771"/>
    </source>
</evidence>
<sequence>MTDFVITNNEKNARKYLYATAINIGAGSTIVFPSRDLKSPPKKDFTPLVTNKKPSTTVGLGFVSALDQIRTSKRVNQKKNLQANKKFLPTSNKVQDKNTKRPQRAPKKQTNRSLQNRKNSFSKNKKKNNKKSHLKTNLYKTEICRSWVENGYCKYGEKCQFAHGTSELRKISRHPKYKTQICKPYHQSMFCTYGIRCRFIHTKTQPVSQQQPKTITKRLPFFKTITERK</sequence>
<evidence type="ECO:0000259" key="7">
    <source>
        <dbReference type="PROSITE" id="PS50103"/>
    </source>
</evidence>
<dbReference type="PANTHER" id="PTHR12547">
    <property type="entry name" value="CCCH ZINC FINGER/TIS11-RELATED"/>
    <property type="match status" value="1"/>
</dbReference>
<dbReference type="EMBL" id="JAOAOG010000340">
    <property type="protein sequence ID" value="KAJ6226690.1"/>
    <property type="molecule type" value="Genomic_DNA"/>
</dbReference>
<protein>
    <submittedName>
        <fullName evidence="8">Protein tis11</fullName>
    </submittedName>
</protein>
<feature type="compositionally biased region" description="Basic residues" evidence="6">
    <location>
        <begin position="123"/>
        <end position="134"/>
    </location>
</feature>
<feature type="region of interest" description="Disordered" evidence="6">
    <location>
        <begin position="85"/>
        <end position="134"/>
    </location>
</feature>
<feature type="zinc finger region" description="C3H1-type" evidence="5">
    <location>
        <begin position="176"/>
        <end position="204"/>
    </location>
</feature>
<dbReference type="Gene3D" id="4.10.1000.10">
    <property type="entry name" value="Zinc finger, CCCH-type"/>
    <property type="match status" value="2"/>
</dbReference>
<evidence type="ECO:0000313" key="9">
    <source>
        <dbReference type="Proteomes" id="UP001150062"/>
    </source>
</evidence>
<feature type="compositionally biased region" description="Basic residues" evidence="6">
    <location>
        <begin position="100"/>
        <end position="110"/>
    </location>
</feature>
<keyword evidence="2" id="KW-0677">Repeat</keyword>
<dbReference type="PROSITE" id="PS50103">
    <property type="entry name" value="ZF_C3H1"/>
    <property type="match status" value="2"/>
</dbReference>
<proteinExistence type="predicted"/>
<keyword evidence="9" id="KW-1185">Reference proteome</keyword>
<dbReference type="PANTHER" id="PTHR12547:SF18">
    <property type="entry name" value="PROTEIN TIS11"/>
    <property type="match status" value="1"/>
</dbReference>
<feature type="domain" description="C3H1-type" evidence="7">
    <location>
        <begin position="176"/>
        <end position="204"/>
    </location>
</feature>